<feature type="transmembrane region" description="Helical" evidence="4">
    <location>
        <begin position="24"/>
        <end position="43"/>
    </location>
</feature>
<sequence>MARMSFPSLPATWHIKLNGYNKKFTVFLLGLCFVGIVALILIVESHKLGMDDSYERYASKYTHAEATDITDPNLFFGIVIDAGSSGTRVFVYFWPRHTGNSNELLQIQQMRDKDRSPVVKKIKPGLSTLAENPSEANVYLRPLLQYAADHIPRMKHQETPLYVLATAGMRMLPESQQNAILDDIRKDVPKEFNFLFAETHTEVITGKEEGVYAWIGINFVLGRFDHTDDDVPIMAVDVPGATNKTPMLRKRTVGVLDMGGGSAQIAYEVPSTEELAKSLLAEFNLGCDTHETEHVYRVYVTTFLGYGANVARERYEKNIVNNTKHGNIVGGTAEKPILDPCLPQEMPDEITDDNGKVYYLKGTGNFAKCRQAVQAQLDLSVPCQKEPCSINGVYQPTMDFLNSEFYGFSEFWYSMEDVLRMGGPYNYYTFTKAAQHFCASKWSLLEEHHKKGLYLKADEHRFKYQCFKSVWMVAILHDGFKFPENYHNLRTASLIHDKEVQWTLGAILFRTRFLPLREMQEGIFQRGYKPPWMRASVVSNQYLLIVCFVVVLAAILLYIGRLRKLGFLSSQLTRVPTMAYFMTEEGQVQEGIAEQKYYGYS</sequence>
<feature type="transmembrane region" description="Helical" evidence="4">
    <location>
        <begin position="542"/>
        <end position="560"/>
    </location>
</feature>
<accession>A0ABM0LZ05</accession>
<dbReference type="PANTHER" id="PTHR11782">
    <property type="entry name" value="ADENOSINE/GUANOSINE DIPHOSPHATASE"/>
    <property type="match status" value="1"/>
</dbReference>
<evidence type="ECO:0000313" key="5">
    <source>
        <dbReference type="Proteomes" id="UP000694865"/>
    </source>
</evidence>
<name>A0ABM0LZ05_SACKO</name>
<keyword evidence="4" id="KW-0472">Membrane</keyword>
<evidence type="ECO:0000256" key="2">
    <source>
        <dbReference type="ARBA" id="ARBA00022801"/>
    </source>
</evidence>
<dbReference type="Proteomes" id="UP000694865">
    <property type="component" value="Unplaced"/>
</dbReference>
<dbReference type="CDD" id="cd24045">
    <property type="entry name" value="ASKHA_NBD_NTPDase4-like"/>
    <property type="match status" value="1"/>
</dbReference>
<comment type="similarity">
    <text evidence="1 3">Belongs to the GDA1/CD39 NTPase family.</text>
</comment>
<evidence type="ECO:0000256" key="4">
    <source>
        <dbReference type="SAM" id="Phobius"/>
    </source>
</evidence>
<keyword evidence="2 3" id="KW-0378">Hydrolase</keyword>
<dbReference type="InterPro" id="IPR000407">
    <property type="entry name" value="GDA1_CD39_NTPase"/>
</dbReference>
<dbReference type="GeneID" id="100374157"/>
<dbReference type="PANTHER" id="PTHR11782:SF121">
    <property type="entry name" value="NUCLEOSIDE-DIPHOSPHATASE MIG-23"/>
    <property type="match status" value="1"/>
</dbReference>
<dbReference type="Gene3D" id="3.30.420.150">
    <property type="entry name" value="Exopolyphosphatase. Domain 2"/>
    <property type="match status" value="1"/>
</dbReference>
<evidence type="ECO:0000256" key="3">
    <source>
        <dbReference type="RuleBase" id="RU003833"/>
    </source>
</evidence>
<dbReference type="PROSITE" id="PS01238">
    <property type="entry name" value="GDA1_CD39_NTPASE"/>
    <property type="match status" value="1"/>
</dbReference>
<protein>
    <submittedName>
        <fullName evidence="6">Ectonucleoside triphosphate diphosphohydrolase 4-like</fullName>
    </submittedName>
</protein>
<dbReference type="Gene3D" id="3.30.420.40">
    <property type="match status" value="1"/>
</dbReference>
<keyword evidence="5" id="KW-1185">Reference proteome</keyword>
<dbReference type="Pfam" id="PF01150">
    <property type="entry name" value="GDA1_CD39"/>
    <property type="match status" value="1"/>
</dbReference>
<evidence type="ECO:0000313" key="6">
    <source>
        <dbReference type="RefSeq" id="XP_006812996.1"/>
    </source>
</evidence>
<evidence type="ECO:0000256" key="1">
    <source>
        <dbReference type="ARBA" id="ARBA00009283"/>
    </source>
</evidence>
<dbReference type="RefSeq" id="XP_006812996.1">
    <property type="nucleotide sequence ID" value="XM_006812933.1"/>
</dbReference>
<proteinExistence type="inferred from homology"/>
<keyword evidence="4" id="KW-0812">Transmembrane</keyword>
<gene>
    <name evidence="6" type="primary">LOC100374157</name>
</gene>
<organism evidence="5 6">
    <name type="scientific">Saccoglossus kowalevskii</name>
    <name type="common">Acorn worm</name>
    <dbReference type="NCBI Taxonomy" id="10224"/>
    <lineage>
        <taxon>Eukaryota</taxon>
        <taxon>Metazoa</taxon>
        <taxon>Hemichordata</taxon>
        <taxon>Enteropneusta</taxon>
        <taxon>Harrimaniidae</taxon>
        <taxon>Saccoglossus</taxon>
    </lineage>
</organism>
<keyword evidence="4" id="KW-1133">Transmembrane helix</keyword>
<reference evidence="6" key="1">
    <citation type="submission" date="2025-08" db="UniProtKB">
        <authorList>
            <consortium name="RefSeq"/>
        </authorList>
    </citation>
    <scope>IDENTIFICATION</scope>
    <source>
        <tissue evidence="6">Testes</tissue>
    </source>
</reference>